<dbReference type="Gene3D" id="2.40.160.20">
    <property type="match status" value="1"/>
</dbReference>
<keyword evidence="1 2" id="KW-0732">Signal</keyword>
<dbReference type="RefSeq" id="WP_110310892.1">
    <property type="nucleotide sequence ID" value="NZ_QICL01000013.1"/>
</dbReference>
<dbReference type="Proteomes" id="UP000247973">
    <property type="component" value="Unassembled WGS sequence"/>
</dbReference>
<dbReference type="InterPro" id="IPR011250">
    <property type="entry name" value="OMP/PagP_B-barrel"/>
</dbReference>
<evidence type="ECO:0000313" key="4">
    <source>
        <dbReference type="EMBL" id="PXV63569.1"/>
    </source>
</evidence>
<sequence>MSKKLFCTLLLTLLVGYSFASDLDSDEPTQKRETLHDTKTSFKDFRFSVGGGYARRLGKKDDMGDATLNKLLDKVQNQVFLEIDGQYFFKETWGIGLSVNNAFGSGDVQGQTFKTNLLYVGPTFSMRFDFDKFLLLGNIGFGPLFYGEDYQGIIADTFNKTTLGFQTNFGAEYKLNRNLGLGIKLGWISGSYNLEMNGGEDYRMNLSNFNIGTYLSFRTW</sequence>
<feature type="signal peptide" evidence="2">
    <location>
        <begin position="1"/>
        <end position="20"/>
    </location>
</feature>
<comment type="caution">
    <text evidence="4">The sequence shown here is derived from an EMBL/GenBank/DDBJ whole genome shotgun (WGS) entry which is preliminary data.</text>
</comment>
<dbReference type="AlphaFoldDB" id="A0A2V3PN34"/>
<reference evidence="4 5" key="1">
    <citation type="submission" date="2018-03" db="EMBL/GenBank/DDBJ databases">
        <title>Genomic Encyclopedia of Archaeal and Bacterial Type Strains, Phase II (KMG-II): from individual species to whole genera.</title>
        <authorList>
            <person name="Goeker M."/>
        </authorList>
    </citation>
    <scope>NUCLEOTIDE SEQUENCE [LARGE SCALE GENOMIC DNA]</scope>
    <source>
        <strain evidence="4 5">DSM 100214</strain>
    </source>
</reference>
<dbReference type="SUPFAM" id="SSF56925">
    <property type="entry name" value="OMPA-like"/>
    <property type="match status" value="1"/>
</dbReference>
<accession>A0A2V3PN34</accession>
<feature type="domain" description="Outer membrane protein beta-barrel" evidence="3">
    <location>
        <begin position="66"/>
        <end position="212"/>
    </location>
</feature>
<evidence type="ECO:0000259" key="3">
    <source>
        <dbReference type="Pfam" id="PF13505"/>
    </source>
</evidence>
<feature type="chain" id="PRO_5016071480" evidence="2">
    <location>
        <begin position="21"/>
        <end position="220"/>
    </location>
</feature>
<keyword evidence="5" id="KW-1185">Reference proteome</keyword>
<dbReference type="InterPro" id="IPR027385">
    <property type="entry name" value="Beta-barrel_OMP"/>
</dbReference>
<evidence type="ECO:0000256" key="2">
    <source>
        <dbReference type="SAM" id="SignalP"/>
    </source>
</evidence>
<organism evidence="4 5">
    <name type="scientific">Dysgonomonas alginatilytica</name>
    <dbReference type="NCBI Taxonomy" id="1605892"/>
    <lineage>
        <taxon>Bacteria</taxon>
        <taxon>Pseudomonadati</taxon>
        <taxon>Bacteroidota</taxon>
        <taxon>Bacteroidia</taxon>
        <taxon>Bacteroidales</taxon>
        <taxon>Dysgonomonadaceae</taxon>
        <taxon>Dysgonomonas</taxon>
    </lineage>
</organism>
<dbReference type="EMBL" id="QICL01000013">
    <property type="protein sequence ID" value="PXV63569.1"/>
    <property type="molecule type" value="Genomic_DNA"/>
</dbReference>
<name>A0A2V3PN34_9BACT</name>
<evidence type="ECO:0000256" key="1">
    <source>
        <dbReference type="ARBA" id="ARBA00022729"/>
    </source>
</evidence>
<dbReference type="Pfam" id="PF13505">
    <property type="entry name" value="OMP_b-brl"/>
    <property type="match status" value="1"/>
</dbReference>
<protein>
    <submittedName>
        <fullName evidence="4">Outer membrane protein with beta-barrel domain</fullName>
    </submittedName>
</protein>
<evidence type="ECO:0000313" key="5">
    <source>
        <dbReference type="Proteomes" id="UP000247973"/>
    </source>
</evidence>
<gene>
    <name evidence="4" type="ORF">CLV62_11356</name>
</gene>
<proteinExistence type="predicted"/>
<dbReference type="OrthoDB" id="1093738at2"/>